<dbReference type="SUPFAM" id="SSF57924">
    <property type="entry name" value="Inhibitor of apoptosis (IAP) repeat"/>
    <property type="match status" value="4"/>
</dbReference>
<keyword evidence="2" id="KW-0963">Cytoplasm</keyword>
<dbReference type="PANTHER" id="PTHR10044">
    <property type="entry name" value="INHIBITOR OF APOPTOSIS"/>
    <property type="match status" value="1"/>
</dbReference>
<dbReference type="GO" id="GO:0061630">
    <property type="term" value="F:ubiquitin protein ligase activity"/>
    <property type="evidence" value="ECO:0007669"/>
    <property type="project" value="TreeGrafter"/>
</dbReference>
<dbReference type="PANTHER" id="PTHR10044:SF139">
    <property type="entry name" value="DEATH-ASSOCIATED INHIBITOR OF APOPTOSIS 2"/>
    <property type="match status" value="1"/>
</dbReference>
<dbReference type="InterPro" id="IPR013083">
    <property type="entry name" value="Znf_RING/FYVE/PHD"/>
</dbReference>
<feature type="region of interest" description="Disordered" evidence="4">
    <location>
        <begin position="500"/>
        <end position="530"/>
    </location>
</feature>
<feature type="region of interest" description="Disordered" evidence="4">
    <location>
        <begin position="665"/>
        <end position="693"/>
    </location>
</feature>
<dbReference type="PROSITE" id="PS01282">
    <property type="entry name" value="BIR_REPEAT_1"/>
    <property type="match status" value="1"/>
</dbReference>
<evidence type="ECO:0000259" key="5">
    <source>
        <dbReference type="Pfam" id="PF21290"/>
    </source>
</evidence>
<name>A0AA36EYZ9_OCTVU</name>
<evidence type="ECO:0000256" key="2">
    <source>
        <dbReference type="ARBA" id="ARBA00022490"/>
    </source>
</evidence>
<dbReference type="Gene3D" id="3.30.40.10">
    <property type="entry name" value="Zinc/RING finger domain, C3HC4 (zinc finger)"/>
    <property type="match status" value="2"/>
</dbReference>
<dbReference type="Proteomes" id="UP001162480">
    <property type="component" value="Chromosome 2"/>
</dbReference>
<protein>
    <recommendedName>
        <fullName evidence="5">BIRC2/3-like UBA domain-containing protein</fullName>
    </recommendedName>
</protein>
<dbReference type="Pfam" id="PF21290">
    <property type="entry name" value="UBA_BIRC2-3"/>
    <property type="match status" value="2"/>
</dbReference>
<feature type="region of interest" description="Disordered" evidence="4">
    <location>
        <begin position="591"/>
        <end position="612"/>
    </location>
</feature>
<dbReference type="InterPro" id="IPR050784">
    <property type="entry name" value="IAP"/>
</dbReference>
<feature type="compositionally biased region" description="Polar residues" evidence="4">
    <location>
        <begin position="430"/>
        <end position="439"/>
    </location>
</feature>
<evidence type="ECO:0000313" key="6">
    <source>
        <dbReference type="EMBL" id="CAI9717320.1"/>
    </source>
</evidence>
<evidence type="ECO:0000313" key="7">
    <source>
        <dbReference type="Proteomes" id="UP001162480"/>
    </source>
</evidence>
<sequence length="867" mass="98835">MASSAITARFLPPVEIFLKNLSTPEGNLSYEVERLLTFAENMHPKLTAIELATNGYYYDTTEDRIMCFSCKSVVKFSDSSFKHKNPCRYKFDSIPVFLYDETDGENAAAVNIPNTILETDSVIPKKETLNENEMLDMQKRLDTFKNWNRSTPVTPTDLAKSGFYFLGYGDAVKCAYCSVQLRNWKENDDVHEEHSCFSPTCPNLKSFIKKDLKSELNRIKSFLKWSTSYPLKPNDLAANGFFHKGPADNVCCVFCKCEIKNWKANDNIKEKHRLVSPNCPFLCEDFVDNIPIPTKSDIIFDRPIHPGLSLYGERLKTFSSWPKDKKQHPEALAEAGFYHNGNADTVICFSCDGGLRNWEEDDIPWEEHARWFPRCTFVQQKKDPKYIREANVKHRVSSDDLESSQVRSDFDSPEIDAIGRYYDMEDNRTSDNPTSSSPKLKNRKSKASCMETPTVKALLSMGYNRNLVKRIVKNKIKETGSSFSQASDLLDAIENDAHYKAGNDDDIEEVSDEEEPDQTREKHDAEMSSTASADIIAENTMLKEQKLCKICLDEELSVVFLPCGHLESSQVRSDFDSPEIDAIGRYYDMEDNRTSDNLTSSSPKLKNRKSKASCMETPTVKALLSMGYNRNLVKRIVKNKIKETGSSFSHASDLLDAIENDAHYKAGNDDDIEEVSDEEEPDQTREKHDAEMSSTSADIIAENTMLKEQKLCKICLDEELSVVFLPCGHLETSKQENDRMIASNNIALLAAKSGKSHTIGETLLHPVIEEVLSTVMHEKPDNIMKIPFRNRKILVDCKPFITTFILKLVLYKTNISKRQFHQFPQLDSLKDELVDEDLTTYCNYLQSLYDNMVERFQVVIVLNIPNW</sequence>
<feature type="domain" description="BIRC2/3-like UBA" evidence="5">
    <location>
        <begin position="449"/>
        <end position="490"/>
    </location>
</feature>
<comment type="subcellular location">
    <subcellularLocation>
        <location evidence="1">Cytoplasm</location>
    </subcellularLocation>
</comment>
<dbReference type="GO" id="GO:0006915">
    <property type="term" value="P:apoptotic process"/>
    <property type="evidence" value="ECO:0007669"/>
    <property type="project" value="UniProtKB-KW"/>
</dbReference>
<dbReference type="Pfam" id="PF00653">
    <property type="entry name" value="BIR"/>
    <property type="match status" value="4"/>
</dbReference>
<dbReference type="GO" id="GO:0031398">
    <property type="term" value="P:positive regulation of protein ubiquitination"/>
    <property type="evidence" value="ECO:0007669"/>
    <property type="project" value="TreeGrafter"/>
</dbReference>
<evidence type="ECO:0000256" key="4">
    <source>
        <dbReference type="SAM" id="MobiDB-lite"/>
    </source>
</evidence>
<evidence type="ECO:0000256" key="1">
    <source>
        <dbReference type="ARBA" id="ARBA00004496"/>
    </source>
</evidence>
<accession>A0AA36EYZ9</accession>
<reference evidence="6" key="1">
    <citation type="submission" date="2023-08" db="EMBL/GenBank/DDBJ databases">
        <authorList>
            <person name="Alioto T."/>
            <person name="Alioto T."/>
            <person name="Gomez Garrido J."/>
        </authorList>
    </citation>
    <scope>NUCLEOTIDE SEQUENCE</scope>
</reference>
<dbReference type="EMBL" id="OX597815">
    <property type="protein sequence ID" value="CAI9717320.1"/>
    <property type="molecule type" value="Genomic_DNA"/>
</dbReference>
<feature type="compositionally biased region" description="Acidic residues" evidence="4">
    <location>
        <begin position="504"/>
        <end position="516"/>
    </location>
</feature>
<dbReference type="InterPro" id="IPR048875">
    <property type="entry name" value="BIRC2-3-like_UBA"/>
</dbReference>
<keyword evidence="3" id="KW-0053">Apoptosis</keyword>
<gene>
    <name evidence="6" type="ORF">OCTVUL_1B017308</name>
</gene>
<keyword evidence="7" id="KW-1185">Reference proteome</keyword>
<dbReference type="GO" id="GO:0043027">
    <property type="term" value="F:cysteine-type endopeptidase inhibitor activity involved in apoptotic process"/>
    <property type="evidence" value="ECO:0007669"/>
    <property type="project" value="TreeGrafter"/>
</dbReference>
<feature type="compositionally biased region" description="Basic and acidic residues" evidence="4">
    <location>
        <begin position="682"/>
        <end position="691"/>
    </location>
</feature>
<feature type="compositionally biased region" description="Polar residues" evidence="4">
    <location>
        <begin position="595"/>
        <end position="604"/>
    </location>
</feature>
<proteinExistence type="predicted"/>
<dbReference type="AlphaFoldDB" id="A0AA36EYZ9"/>
<evidence type="ECO:0000256" key="3">
    <source>
        <dbReference type="ARBA" id="ARBA00022703"/>
    </source>
</evidence>
<dbReference type="GO" id="GO:0051726">
    <property type="term" value="P:regulation of cell cycle"/>
    <property type="evidence" value="ECO:0007669"/>
    <property type="project" value="TreeGrafter"/>
</dbReference>
<dbReference type="FunFam" id="1.10.1170.10:FF:000003">
    <property type="entry name" value="E3 ubiquitin-protein ligase XIAP"/>
    <property type="match status" value="1"/>
</dbReference>
<dbReference type="GO" id="GO:0043066">
    <property type="term" value="P:negative regulation of apoptotic process"/>
    <property type="evidence" value="ECO:0007669"/>
    <property type="project" value="TreeGrafter"/>
</dbReference>
<dbReference type="InterPro" id="IPR001370">
    <property type="entry name" value="BIR_rpt"/>
</dbReference>
<organism evidence="6 7">
    <name type="scientific">Octopus vulgaris</name>
    <name type="common">Common octopus</name>
    <dbReference type="NCBI Taxonomy" id="6645"/>
    <lineage>
        <taxon>Eukaryota</taxon>
        <taxon>Metazoa</taxon>
        <taxon>Spiralia</taxon>
        <taxon>Lophotrochozoa</taxon>
        <taxon>Mollusca</taxon>
        <taxon>Cephalopoda</taxon>
        <taxon>Coleoidea</taxon>
        <taxon>Octopodiformes</taxon>
        <taxon>Octopoda</taxon>
        <taxon>Incirrata</taxon>
        <taxon>Octopodidae</taxon>
        <taxon>Octopus</taxon>
    </lineage>
</organism>
<feature type="region of interest" description="Disordered" evidence="4">
    <location>
        <begin position="420"/>
        <end position="448"/>
    </location>
</feature>
<dbReference type="CDD" id="cd14321">
    <property type="entry name" value="UBA_IAPs"/>
    <property type="match status" value="2"/>
</dbReference>
<dbReference type="PROSITE" id="PS50143">
    <property type="entry name" value="BIR_REPEAT_2"/>
    <property type="match status" value="3"/>
</dbReference>
<dbReference type="Gene3D" id="1.10.1170.10">
    <property type="entry name" value="Inhibitor Of Apoptosis Protein (2mihbC-IAP-1), Chain A"/>
    <property type="match status" value="4"/>
</dbReference>
<feature type="compositionally biased region" description="Acidic residues" evidence="4">
    <location>
        <begin position="669"/>
        <end position="681"/>
    </location>
</feature>
<feature type="domain" description="BIRC2/3-like UBA" evidence="5">
    <location>
        <begin position="614"/>
        <end position="655"/>
    </location>
</feature>
<dbReference type="CDD" id="cd00022">
    <property type="entry name" value="BIR"/>
    <property type="match status" value="3"/>
</dbReference>
<dbReference type="SMART" id="SM00238">
    <property type="entry name" value="BIR"/>
    <property type="match status" value="3"/>
</dbReference>
<dbReference type="GO" id="GO:0005737">
    <property type="term" value="C:cytoplasm"/>
    <property type="evidence" value="ECO:0007669"/>
    <property type="project" value="UniProtKB-SubCell"/>
</dbReference>
<dbReference type="Gene3D" id="1.10.8.10">
    <property type="entry name" value="DNA helicase RuvA subunit, C-terminal domain"/>
    <property type="match status" value="2"/>
</dbReference>
<dbReference type="GO" id="GO:0005634">
    <property type="term" value="C:nucleus"/>
    <property type="evidence" value="ECO:0007669"/>
    <property type="project" value="TreeGrafter"/>
</dbReference>
<feature type="compositionally biased region" description="Basic and acidic residues" evidence="4">
    <location>
        <begin position="517"/>
        <end position="526"/>
    </location>
</feature>